<keyword evidence="6" id="KW-0999">Mitochondrion inner membrane</keyword>
<feature type="repeat" description="Solcar" evidence="10">
    <location>
        <begin position="1"/>
        <end position="92"/>
    </location>
</feature>
<dbReference type="PROSITE" id="PS50920">
    <property type="entry name" value="SOLCAR"/>
    <property type="match status" value="3"/>
</dbReference>
<keyword evidence="3 11" id="KW-0813">Transport</keyword>
<gene>
    <name evidence="12" type="ORF">FJAP1339_LOCUS9028</name>
</gene>
<reference evidence="12" key="1">
    <citation type="submission" date="2021-01" db="EMBL/GenBank/DDBJ databases">
        <authorList>
            <person name="Corre E."/>
            <person name="Pelletier E."/>
            <person name="Niang G."/>
            <person name="Scheremetjew M."/>
            <person name="Finn R."/>
            <person name="Kale V."/>
            <person name="Holt S."/>
            <person name="Cochrane G."/>
            <person name="Meng A."/>
            <person name="Brown T."/>
            <person name="Cohen L."/>
        </authorList>
    </citation>
    <scope>NUCLEOTIDE SEQUENCE</scope>
    <source>
        <strain evidence="12">CCMP1661</strain>
    </source>
</reference>
<dbReference type="SUPFAM" id="SSF103506">
    <property type="entry name" value="Mitochondrial carrier"/>
    <property type="match status" value="1"/>
</dbReference>
<evidence type="ECO:0000256" key="9">
    <source>
        <dbReference type="ARBA" id="ARBA00023136"/>
    </source>
</evidence>
<keyword evidence="4 10" id="KW-0812">Transmembrane</keyword>
<evidence type="ECO:0000256" key="6">
    <source>
        <dbReference type="ARBA" id="ARBA00022792"/>
    </source>
</evidence>
<evidence type="ECO:0000256" key="3">
    <source>
        <dbReference type="ARBA" id="ARBA00022448"/>
    </source>
</evidence>
<evidence type="ECO:0000313" key="12">
    <source>
        <dbReference type="EMBL" id="CAD9869271.1"/>
    </source>
</evidence>
<organism evidence="12">
    <name type="scientific">Fibrocapsa japonica</name>
    <dbReference type="NCBI Taxonomy" id="94617"/>
    <lineage>
        <taxon>Eukaryota</taxon>
        <taxon>Sar</taxon>
        <taxon>Stramenopiles</taxon>
        <taxon>Ochrophyta</taxon>
        <taxon>Raphidophyceae</taxon>
        <taxon>Chattonellales</taxon>
        <taxon>Chattonellaceae</taxon>
        <taxon>Fibrocapsa</taxon>
    </lineage>
</organism>
<protein>
    <submittedName>
        <fullName evidence="12">Uncharacterized protein</fullName>
    </submittedName>
</protein>
<accession>A0A7S2XYW3</accession>
<dbReference type="InterPro" id="IPR023395">
    <property type="entry name" value="MCP_dom_sf"/>
</dbReference>
<keyword evidence="7" id="KW-1133">Transmembrane helix</keyword>
<evidence type="ECO:0000256" key="5">
    <source>
        <dbReference type="ARBA" id="ARBA00022737"/>
    </source>
</evidence>
<evidence type="ECO:0000256" key="4">
    <source>
        <dbReference type="ARBA" id="ARBA00022692"/>
    </source>
</evidence>
<evidence type="ECO:0000256" key="1">
    <source>
        <dbReference type="ARBA" id="ARBA00004448"/>
    </source>
</evidence>
<sequence>MIIVDMTMAAIAGSCAVCFTNPFDLTKTRLQLDGESARAGQKRLYRGWKDCISANYQAGGLRALNQGLSFAVMREAVLNCFRLGLYGPILQVMTPSSPALAADFNPSEMPPTPFWVKVASGMVSGLIGGALANPLEVLKVRMHASSNGGGLASGHQHGYRNSWHAVHTLVQKEGFKGMWTGLTTSCVRMMIASGVQLPTYYITKSFLVSRSCNEDAPSTHIASSMVSAAAAISANNPIDVCRTRLYNQPRNADGTGKLYSGGMDAAVKIYRNEGPLAFYKGGLTNMFRLGPHLTLVFVILEKLRMIARNNGHL</sequence>
<dbReference type="PANTHER" id="PTHR45928">
    <property type="entry name" value="RE38146P"/>
    <property type="match status" value="1"/>
</dbReference>
<dbReference type="GO" id="GO:0005743">
    <property type="term" value="C:mitochondrial inner membrane"/>
    <property type="evidence" value="ECO:0007669"/>
    <property type="project" value="UniProtKB-SubCell"/>
</dbReference>
<dbReference type="Gene3D" id="1.50.40.10">
    <property type="entry name" value="Mitochondrial carrier domain"/>
    <property type="match status" value="1"/>
</dbReference>
<dbReference type="AlphaFoldDB" id="A0A7S2XYW3"/>
<comment type="similarity">
    <text evidence="2 11">Belongs to the mitochondrial carrier (TC 2.A.29) family.</text>
</comment>
<evidence type="ECO:0000256" key="2">
    <source>
        <dbReference type="ARBA" id="ARBA00006375"/>
    </source>
</evidence>
<keyword evidence="8" id="KW-0496">Mitochondrion</keyword>
<keyword evidence="5" id="KW-0677">Repeat</keyword>
<evidence type="ECO:0000256" key="7">
    <source>
        <dbReference type="ARBA" id="ARBA00022989"/>
    </source>
</evidence>
<comment type="subcellular location">
    <subcellularLocation>
        <location evidence="1">Mitochondrion inner membrane</location>
        <topology evidence="1">Multi-pass membrane protein</topology>
    </subcellularLocation>
</comment>
<name>A0A7S2XYW3_9STRA</name>
<dbReference type="PANTHER" id="PTHR45928:SF1">
    <property type="entry name" value="RE38146P"/>
    <property type="match status" value="1"/>
</dbReference>
<evidence type="ECO:0000256" key="11">
    <source>
        <dbReference type="RuleBase" id="RU000488"/>
    </source>
</evidence>
<dbReference type="InterPro" id="IPR051508">
    <property type="entry name" value="Mito_Carrier_Antiporter"/>
</dbReference>
<dbReference type="EMBL" id="HBHR01017974">
    <property type="protein sequence ID" value="CAD9869271.1"/>
    <property type="molecule type" value="Transcribed_RNA"/>
</dbReference>
<dbReference type="Pfam" id="PF00153">
    <property type="entry name" value="Mito_carr"/>
    <property type="match status" value="3"/>
</dbReference>
<dbReference type="InterPro" id="IPR018108">
    <property type="entry name" value="MCP_transmembrane"/>
</dbReference>
<evidence type="ECO:0000256" key="10">
    <source>
        <dbReference type="PROSITE-ProRule" id="PRU00282"/>
    </source>
</evidence>
<keyword evidence="9 10" id="KW-0472">Membrane</keyword>
<proteinExistence type="inferred from homology"/>
<feature type="repeat" description="Solcar" evidence="10">
    <location>
        <begin position="215"/>
        <end position="306"/>
    </location>
</feature>
<feature type="repeat" description="Solcar" evidence="10">
    <location>
        <begin position="112"/>
        <end position="206"/>
    </location>
</feature>
<evidence type="ECO:0000256" key="8">
    <source>
        <dbReference type="ARBA" id="ARBA00023128"/>
    </source>
</evidence>